<proteinExistence type="predicted"/>
<feature type="region of interest" description="Disordered" evidence="1">
    <location>
        <begin position="1"/>
        <end position="28"/>
    </location>
</feature>
<dbReference type="EMBL" id="CP069041">
    <property type="protein sequence ID" value="QRD05858.1"/>
    <property type="molecule type" value="Genomic_DNA"/>
</dbReference>
<dbReference type="Proteomes" id="UP000663193">
    <property type="component" value="Chromosome 19"/>
</dbReference>
<dbReference type="VEuPathDB" id="FungiDB:JI435_132890"/>
<reference evidence="3" key="1">
    <citation type="journal article" date="2021" name="BMC Genomics">
        <title>Chromosome-level genome assembly and manually-curated proteome of model necrotroph Parastagonospora nodorum Sn15 reveals a genome-wide trove of candidate effector homologs, and redundancy of virulence-related functions within an accessory chromosome.</title>
        <authorList>
            <person name="Bertazzoni S."/>
            <person name="Jones D.A.B."/>
            <person name="Phan H.T."/>
            <person name="Tan K.-C."/>
            <person name="Hane J.K."/>
        </authorList>
    </citation>
    <scope>NUCLEOTIDE SEQUENCE [LARGE SCALE GENOMIC DNA]</scope>
    <source>
        <strain evidence="3">SN15 / ATCC MYA-4574 / FGSC 10173)</strain>
    </source>
</reference>
<protein>
    <submittedName>
        <fullName evidence="2">Uncharacterized protein</fullName>
    </submittedName>
</protein>
<sequence>MHRQPLVRPTLACSTRPPAGVESPSPSQPRAIWRAETLLFVMTAVHAPKSTALLCNLPKPAASDRLTTTNRRDRPVQCYGQTKSTPAREPCTSLYLEKLGGVAYSTMQNTFFLRVKQHVGRFNLLQALSPACSMTNLHPPIFPTLQDKVGSMSRVLSRHFILWWRIRNNKDHTLQDQVTNTHS</sequence>
<evidence type="ECO:0000313" key="2">
    <source>
        <dbReference type="EMBL" id="QRD05858.1"/>
    </source>
</evidence>
<evidence type="ECO:0000313" key="3">
    <source>
        <dbReference type="Proteomes" id="UP000663193"/>
    </source>
</evidence>
<evidence type="ECO:0000256" key="1">
    <source>
        <dbReference type="SAM" id="MobiDB-lite"/>
    </source>
</evidence>
<name>A0A7U2I9T5_PHANO</name>
<keyword evidence="3" id="KW-1185">Reference proteome</keyword>
<gene>
    <name evidence="2" type="ORF">JI435_132890</name>
</gene>
<dbReference type="AlphaFoldDB" id="A0A7U2I9T5"/>
<accession>A0A7U2I9T5</accession>
<organism evidence="2 3">
    <name type="scientific">Phaeosphaeria nodorum (strain SN15 / ATCC MYA-4574 / FGSC 10173)</name>
    <name type="common">Glume blotch fungus</name>
    <name type="synonym">Parastagonospora nodorum</name>
    <dbReference type="NCBI Taxonomy" id="321614"/>
    <lineage>
        <taxon>Eukaryota</taxon>
        <taxon>Fungi</taxon>
        <taxon>Dikarya</taxon>
        <taxon>Ascomycota</taxon>
        <taxon>Pezizomycotina</taxon>
        <taxon>Dothideomycetes</taxon>
        <taxon>Pleosporomycetidae</taxon>
        <taxon>Pleosporales</taxon>
        <taxon>Pleosporineae</taxon>
        <taxon>Phaeosphaeriaceae</taxon>
        <taxon>Parastagonospora</taxon>
    </lineage>
</organism>